<accession>A0A1F4WH23</accession>
<feature type="domain" description="ComEC/Rec2-related protein" evidence="7">
    <location>
        <begin position="89"/>
        <end position="337"/>
    </location>
</feature>
<protein>
    <recommendedName>
        <fullName evidence="7">ComEC/Rec2-related protein domain-containing protein</fullName>
    </recommendedName>
</protein>
<feature type="transmembrane region" description="Helical" evidence="6">
    <location>
        <begin position="126"/>
        <end position="144"/>
    </location>
</feature>
<dbReference type="Pfam" id="PF03772">
    <property type="entry name" value="Competence"/>
    <property type="match status" value="1"/>
</dbReference>
<feature type="transmembrane region" description="Helical" evidence="6">
    <location>
        <begin position="223"/>
        <end position="246"/>
    </location>
</feature>
<comment type="caution">
    <text evidence="8">The sequence shown here is derived from an EMBL/GenBank/DDBJ whole genome shotgun (WGS) entry which is preliminary data.</text>
</comment>
<feature type="transmembrane region" description="Helical" evidence="6">
    <location>
        <begin position="165"/>
        <end position="186"/>
    </location>
</feature>
<dbReference type="InterPro" id="IPR052159">
    <property type="entry name" value="Competence_DNA_uptake"/>
</dbReference>
<feature type="transmembrane region" description="Helical" evidence="6">
    <location>
        <begin position="286"/>
        <end position="305"/>
    </location>
</feature>
<sequence>MTGRPFIIIILIVVLGWRLLTQYNIQSDVSKNVHESAQTYPELVKLRMLLYEKVSSRVSKILPSPHSDLLLGLTLGFDDIGENRLFNSYLKKTGTLHVVVVSGFNISLVLSFIVRVVGNKYSRKDFVIIYLCLFLYTIVTGFNPPVVRAFVMSLFQGLGKISGRAIPIIQILVASSLIMLIANPLYLTNLSFILSFTATLGLFMFSMYFHMLFEQLKLSKNMLIQDLTASLSAQVLVWPIISYYFGEISLISPLANMFSLWTIPISTILGFLLLTCVFISEQLGSLAGILIFPFLDTFVFLIEVFGRLPFASVVYKLTFLQLAAYYIAVGIILVWLKLKFNKCP</sequence>
<reference evidence="8 9" key="1">
    <citation type="journal article" date="2016" name="Nat. Commun.">
        <title>Thousands of microbial genomes shed light on interconnected biogeochemical processes in an aquifer system.</title>
        <authorList>
            <person name="Anantharaman K."/>
            <person name="Brown C.T."/>
            <person name="Hug L.A."/>
            <person name="Sharon I."/>
            <person name="Castelle C.J."/>
            <person name="Probst A.J."/>
            <person name="Thomas B.C."/>
            <person name="Singh A."/>
            <person name="Wilkins M.J."/>
            <person name="Karaoz U."/>
            <person name="Brodie E.L."/>
            <person name="Williams K.H."/>
            <person name="Hubbard S.S."/>
            <person name="Banfield J.F."/>
        </authorList>
    </citation>
    <scope>NUCLEOTIDE SEQUENCE [LARGE SCALE GENOMIC DNA]</scope>
</reference>
<gene>
    <name evidence="8" type="ORF">A2415_02345</name>
</gene>
<dbReference type="GO" id="GO:0005886">
    <property type="term" value="C:plasma membrane"/>
    <property type="evidence" value="ECO:0007669"/>
    <property type="project" value="UniProtKB-SubCell"/>
</dbReference>
<dbReference type="Proteomes" id="UP000179113">
    <property type="component" value="Unassembled WGS sequence"/>
</dbReference>
<feature type="transmembrane region" description="Helical" evidence="6">
    <location>
        <begin position="6"/>
        <end position="25"/>
    </location>
</feature>
<dbReference type="PANTHER" id="PTHR30619:SF7">
    <property type="entry name" value="BETA-LACTAMASE DOMAIN PROTEIN"/>
    <property type="match status" value="1"/>
</dbReference>
<evidence type="ECO:0000256" key="3">
    <source>
        <dbReference type="ARBA" id="ARBA00022692"/>
    </source>
</evidence>
<dbReference type="PANTHER" id="PTHR30619">
    <property type="entry name" value="DNA INTERNALIZATION/COMPETENCE PROTEIN COMEC/REC2"/>
    <property type="match status" value="1"/>
</dbReference>
<dbReference type="EMBL" id="MEWA01000034">
    <property type="protein sequence ID" value="OGC68666.1"/>
    <property type="molecule type" value="Genomic_DNA"/>
</dbReference>
<keyword evidence="4 6" id="KW-1133">Transmembrane helix</keyword>
<dbReference type="InterPro" id="IPR004477">
    <property type="entry name" value="ComEC_N"/>
</dbReference>
<comment type="subcellular location">
    <subcellularLocation>
        <location evidence="1">Cell membrane</location>
        <topology evidence="1">Multi-pass membrane protein</topology>
    </subcellularLocation>
</comment>
<evidence type="ECO:0000313" key="9">
    <source>
        <dbReference type="Proteomes" id="UP000179113"/>
    </source>
</evidence>
<evidence type="ECO:0000256" key="2">
    <source>
        <dbReference type="ARBA" id="ARBA00022475"/>
    </source>
</evidence>
<evidence type="ECO:0000259" key="7">
    <source>
        <dbReference type="Pfam" id="PF03772"/>
    </source>
</evidence>
<evidence type="ECO:0000313" key="8">
    <source>
        <dbReference type="EMBL" id="OGC68666.1"/>
    </source>
</evidence>
<keyword evidence="2" id="KW-1003">Cell membrane</keyword>
<feature type="transmembrane region" description="Helical" evidence="6">
    <location>
        <begin position="192"/>
        <end position="211"/>
    </location>
</feature>
<evidence type="ECO:0000256" key="5">
    <source>
        <dbReference type="ARBA" id="ARBA00023136"/>
    </source>
</evidence>
<feature type="transmembrane region" description="Helical" evidence="6">
    <location>
        <begin position="258"/>
        <end position="279"/>
    </location>
</feature>
<dbReference type="NCBIfam" id="TIGR00360">
    <property type="entry name" value="ComEC_N-term"/>
    <property type="match status" value="1"/>
</dbReference>
<keyword evidence="3 6" id="KW-0812">Transmembrane</keyword>
<feature type="transmembrane region" description="Helical" evidence="6">
    <location>
        <begin position="317"/>
        <end position="336"/>
    </location>
</feature>
<organism evidence="8 9">
    <name type="scientific">candidate division WWE3 bacterium RIFOXYC1_FULL_39_7</name>
    <dbReference type="NCBI Taxonomy" id="1802643"/>
    <lineage>
        <taxon>Bacteria</taxon>
        <taxon>Katanobacteria</taxon>
    </lineage>
</organism>
<evidence type="ECO:0000256" key="6">
    <source>
        <dbReference type="SAM" id="Phobius"/>
    </source>
</evidence>
<feature type="transmembrane region" description="Helical" evidence="6">
    <location>
        <begin position="94"/>
        <end position="114"/>
    </location>
</feature>
<proteinExistence type="predicted"/>
<keyword evidence="5 6" id="KW-0472">Membrane</keyword>
<dbReference type="AlphaFoldDB" id="A0A1F4WH23"/>
<evidence type="ECO:0000256" key="4">
    <source>
        <dbReference type="ARBA" id="ARBA00022989"/>
    </source>
</evidence>
<evidence type="ECO:0000256" key="1">
    <source>
        <dbReference type="ARBA" id="ARBA00004651"/>
    </source>
</evidence>
<name>A0A1F4WH23_UNCKA</name>